<evidence type="ECO:0000313" key="9">
    <source>
        <dbReference type="Proteomes" id="UP000198336"/>
    </source>
</evidence>
<keyword evidence="9" id="KW-1185">Reference proteome</keyword>
<dbReference type="CDD" id="cd00221">
    <property type="entry name" value="Vsr"/>
    <property type="match status" value="1"/>
</dbReference>
<evidence type="ECO:0000256" key="5">
    <source>
        <dbReference type="ARBA" id="ARBA00023204"/>
    </source>
</evidence>
<proteinExistence type="inferred from homology"/>
<dbReference type="NCBIfam" id="TIGR00632">
    <property type="entry name" value="vsr"/>
    <property type="match status" value="1"/>
</dbReference>
<dbReference type="EC" id="3.1.-.-" evidence="6"/>
<dbReference type="InterPro" id="IPR007569">
    <property type="entry name" value="DUF559"/>
</dbReference>
<evidence type="ECO:0000256" key="3">
    <source>
        <dbReference type="ARBA" id="ARBA00022763"/>
    </source>
</evidence>
<evidence type="ECO:0000256" key="2">
    <source>
        <dbReference type="ARBA" id="ARBA00022759"/>
    </source>
</evidence>
<keyword evidence="3 6" id="KW-0227">DNA damage</keyword>
<protein>
    <recommendedName>
        <fullName evidence="6">Very short patch repair endonuclease</fullName>
        <ecNumber evidence="6">3.1.-.-</ecNumber>
    </recommendedName>
</protein>
<dbReference type="REBASE" id="249060">
    <property type="entry name" value="V.Fon59446ORF11205P"/>
</dbReference>
<comment type="function">
    <text evidence="6">May nick specific sequences that contain T:G mispairs resulting from m5C-deamination.</text>
</comment>
<dbReference type="Pfam" id="PF03852">
    <property type="entry name" value="Vsr"/>
    <property type="match status" value="1"/>
</dbReference>
<dbReference type="Gene3D" id="3.40.960.10">
    <property type="entry name" value="VSR Endonuclease"/>
    <property type="match status" value="1"/>
</dbReference>
<evidence type="ECO:0000259" key="7">
    <source>
        <dbReference type="Pfam" id="PF04480"/>
    </source>
</evidence>
<feature type="domain" description="DUF559" evidence="7">
    <location>
        <begin position="92"/>
        <end position="134"/>
    </location>
</feature>
<evidence type="ECO:0000256" key="4">
    <source>
        <dbReference type="ARBA" id="ARBA00022801"/>
    </source>
</evidence>
<keyword evidence="4 6" id="KW-0378">Hydrolase</keyword>
<dbReference type="GO" id="GO:0016787">
    <property type="term" value="F:hydrolase activity"/>
    <property type="evidence" value="ECO:0007669"/>
    <property type="project" value="UniProtKB-KW"/>
</dbReference>
<sequence>MDNLTPEQRRKNMQAIKSTATKDEVRIAKALWQLGYRYRKNNKKVFGKPDLTFAKYKIAIFIDSEFFHGKDWDLNQERIKSNREYWIPKIERNRKRDAEVNAYLISEEWKVIRFWSKEIQKELDTCLLKVQSEIEFSKSKSEGK</sequence>
<dbReference type="Pfam" id="PF04480">
    <property type="entry name" value="DUF559"/>
    <property type="match status" value="1"/>
</dbReference>
<dbReference type="InterPro" id="IPR004603">
    <property type="entry name" value="DNA_mismatch_endonuc_vsr"/>
</dbReference>
<accession>A0A226HZQ9</accession>
<comment type="caution">
    <text evidence="8">The sequence shown here is derived from an EMBL/GenBank/DDBJ whole genome shotgun (WGS) entry which is preliminary data.</text>
</comment>
<dbReference type="InterPro" id="IPR011335">
    <property type="entry name" value="Restrct_endonuc-II-like"/>
</dbReference>
<gene>
    <name evidence="8" type="ORF">B0A75_11210</name>
</gene>
<dbReference type="GO" id="GO:0006298">
    <property type="term" value="P:mismatch repair"/>
    <property type="evidence" value="ECO:0007669"/>
    <property type="project" value="UniProtKB-UniRule"/>
</dbReference>
<dbReference type="SUPFAM" id="SSF52980">
    <property type="entry name" value="Restriction endonuclease-like"/>
    <property type="match status" value="1"/>
</dbReference>
<reference evidence="8 9" key="1">
    <citation type="submission" date="2016-11" db="EMBL/GenBank/DDBJ databases">
        <title>Whole genomes of Flavobacteriaceae.</title>
        <authorList>
            <person name="Stine C."/>
            <person name="Li C."/>
            <person name="Tadesse D."/>
        </authorList>
    </citation>
    <scope>NUCLEOTIDE SEQUENCE [LARGE SCALE GENOMIC DNA]</scope>
    <source>
        <strain evidence="8 9">CCUG 59446</strain>
    </source>
</reference>
<keyword evidence="5 6" id="KW-0234">DNA repair</keyword>
<comment type="similarity">
    <text evidence="6">Belongs to the vsr family.</text>
</comment>
<dbReference type="EMBL" id="MUHA01000013">
    <property type="protein sequence ID" value="OXA99705.1"/>
    <property type="molecule type" value="Genomic_DNA"/>
</dbReference>
<name>A0A226HZQ9_9FLAO</name>
<dbReference type="RefSeq" id="WP_089054377.1">
    <property type="nucleotide sequence ID" value="NZ_MUHA01000013.1"/>
</dbReference>
<dbReference type="GO" id="GO:0004519">
    <property type="term" value="F:endonuclease activity"/>
    <property type="evidence" value="ECO:0007669"/>
    <property type="project" value="UniProtKB-KW"/>
</dbReference>
<dbReference type="PIRSF" id="PIRSF018267">
    <property type="entry name" value="VSR_endonuc"/>
    <property type="match status" value="1"/>
</dbReference>
<keyword evidence="2 6" id="KW-0255">Endonuclease</keyword>
<evidence type="ECO:0000313" key="8">
    <source>
        <dbReference type="EMBL" id="OXA99705.1"/>
    </source>
</evidence>
<evidence type="ECO:0000256" key="1">
    <source>
        <dbReference type="ARBA" id="ARBA00022722"/>
    </source>
</evidence>
<dbReference type="Proteomes" id="UP000198336">
    <property type="component" value="Unassembled WGS sequence"/>
</dbReference>
<keyword evidence="1 6" id="KW-0540">Nuclease</keyword>
<evidence type="ECO:0000256" key="6">
    <source>
        <dbReference type="PIRNR" id="PIRNR018267"/>
    </source>
</evidence>
<organism evidence="8 9">
    <name type="scientific">Flavobacterium oncorhynchi</name>
    <dbReference type="NCBI Taxonomy" id="728056"/>
    <lineage>
        <taxon>Bacteria</taxon>
        <taxon>Pseudomonadati</taxon>
        <taxon>Bacteroidota</taxon>
        <taxon>Flavobacteriia</taxon>
        <taxon>Flavobacteriales</taxon>
        <taxon>Flavobacteriaceae</taxon>
        <taxon>Flavobacterium</taxon>
    </lineage>
</organism>
<dbReference type="AlphaFoldDB" id="A0A226HZQ9"/>